<dbReference type="InterPro" id="IPR051321">
    <property type="entry name" value="PHA/PHB_synthase"/>
</dbReference>
<dbReference type="Pfam" id="PF00561">
    <property type="entry name" value="Abhydrolase_1"/>
    <property type="match status" value="1"/>
</dbReference>
<dbReference type="AlphaFoldDB" id="U6SIU1"/>
<comment type="caution">
    <text evidence="2">The sequence shown here is derived from an EMBL/GenBank/DDBJ whole genome shotgun (WGS) entry which is preliminary data.</text>
</comment>
<dbReference type="InterPro" id="IPR000073">
    <property type="entry name" value="AB_hydrolase_1"/>
</dbReference>
<dbReference type="PANTHER" id="PTHR36837:SF2">
    <property type="entry name" value="POLY(3-HYDROXYALKANOATE) POLYMERASE SUBUNIT PHAC"/>
    <property type="match status" value="1"/>
</dbReference>
<accession>U6SIU1</accession>
<dbReference type="InterPro" id="IPR029058">
    <property type="entry name" value="AB_hydrolase_fold"/>
</dbReference>
<feature type="domain" description="AB hydrolase-1" evidence="1">
    <location>
        <begin position="62"/>
        <end position="159"/>
    </location>
</feature>
<reference evidence="2 3" key="1">
    <citation type="journal article" date="2013" name="Genome Announc.">
        <title>Genome Sequence of the Extreme Obligate Alkaliphile Bacillus marmarensis Strain DSM 21297.</title>
        <authorList>
            <person name="Wernick D.G."/>
            <person name="Choi K.Y."/>
            <person name="Tat C.A."/>
            <person name="Lafontaine Rivera J.G."/>
            <person name="Liao J.C."/>
        </authorList>
    </citation>
    <scope>NUCLEOTIDE SEQUENCE [LARGE SCALE GENOMIC DNA]</scope>
    <source>
        <strain evidence="2 3">DSM 21297</strain>
    </source>
</reference>
<evidence type="ECO:0000313" key="2">
    <source>
        <dbReference type="EMBL" id="ERN51649.1"/>
    </source>
</evidence>
<organism evidence="2 3">
    <name type="scientific">Alkalihalophilus marmarensis DSM 21297</name>
    <dbReference type="NCBI Taxonomy" id="1188261"/>
    <lineage>
        <taxon>Bacteria</taxon>
        <taxon>Bacillati</taxon>
        <taxon>Bacillota</taxon>
        <taxon>Bacilli</taxon>
        <taxon>Bacillales</taxon>
        <taxon>Bacillaceae</taxon>
        <taxon>Alkalihalophilus</taxon>
    </lineage>
</organism>
<name>U6SIU1_9BACI</name>
<gene>
    <name evidence="2" type="ORF">A33I_19675</name>
</gene>
<evidence type="ECO:0000259" key="1">
    <source>
        <dbReference type="Pfam" id="PF00561"/>
    </source>
</evidence>
<dbReference type="PANTHER" id="PTHR36837">
    <property type="entry name" value="POLY(3-HYDROXYALKANOATE) POLYMERASE SUBUNIT PHAC"/>
    <property type="match status" value="1"/>
</dbReference>
<keyword evidence="3" id="KW-1185">Reference proteome</keyword>
<evidence type="ECO:0000313" key="3">
    <source>
        <dbReference type="Proteomes" id="UP000017170"/>
    </source>
</evidence>
<dbReference type="RefSeq" id="WP_022629520.1">
    <property type="nucleotide sequence ID" value="NZ_ATAE01000048.1"/>
</dbReference>
<dbReference type="EMBL" id="ATAE01000048">
    <property type="protein sequence ID" value="ERN51649.1"/>
    <property type="molecule type" value="Genomic_DNA"/>
</dbReference>
<protein>
    <submittedName>
        <fullName evidence="2">Hydroxyalkanoic acid synthase</fullName>
    </submittedName>
</protein>
<dbReference type="SUPFAM" id="SSF53474">
    <property type="entry name" value="alpha/beta-Hydrolases"/>
    <property type="match status" value="1"/>
</dbReference>
<dbReference type="PATRIC" id="fig|1188261.3.peg.3493"/>
<proteinExistence type="predicted"/>
<dbReference type="Proteomes" id="UP000017170">
    <property type="component" value="Unassembled WGS sequence"/>
</dbReference>
<sequence length="329" mass="37518">MEHFDRLLNPHIGQTSRVAVWKKNKATLWYYPAKKKTYRVPLFLVYSLLNKAYILDLAPGMSMVEAFNKQGYDVYLLDFGVPGYEDGHLTIDDYVLKYIKQAVKRALAHSRAEELSVIGYCLGGTLALMYTALSTEPIRNLILFAPPLDFDEPPFLEKWTEALKREEISFDDVIDQYGLIPAKLVEVAMRTMTKPFTFTNTLFPPVQSHTQRSKKAELVSKWVEDHIPFSGAALKQLMNELGKKNKLILNELYLGGEHVNLRNVTADLLVVSTTDDLIVPEHLTKPLMKMIGSEDRTYKRVKGGHISLALLGEIPDFLESWLEVRSDRI</sequence>
<dbReference type="Gene3D" id="3.40.50.1820">
    <property type="entry name" value="alpha/beta hydrolase"/>
    <property type="match status" value="1"/>
</dbReference>